<dbReference type="OrthoDB" id="1408251at2"/>
<dbReference type="EMBL" id="LT670848">
    <property type="protein sequence ID" value="SHM26196.1"/>
    <property type="molecule type" value="Genomic_DNA"/>
</dbReference>
<organism evidence="2 3">
    <name type="scientific">Salegentibacter salegens</name>
    <dbReference type="NCBI Taxonomy" id="143223"/>
    <lineage>
        <taxon>Bacteria</taxon>
        <taxon>Pseudomonadati</taxon>
        <taxon>Bacteroidota</taxon>
        <taxon>Flavobacteriia</taxon>
        <taxon>Flavobacteriales</taxon>
        <taxon>Flavobacteriaceae</taxon>
        <taxon>Salegentibacter</taxon>
    </lineage>
</organism>
<dbReference type="Pfam" id="PF01408">
    <property type="entry name" value="GFO_IDH_MocA"/>
    <property type="match status" value="1"/>
</dbReference>
<dbReference type="AlphaFoldDB" id="A0A1M7HCP9"/>
<reference evidence="3" key="1">
    <citation type="submission" date="2016-11" db="EMBL/GenBank/DDBJ databases">
        <authorList>
            <person name="Varghese N."/>
            <person name="Submissions S."/>
        </authorList>
    </citation>
    <scope>NUCLEOTIDE SEQUENCE [LARGE SCALE GENOMIC DNA]</scope>
    <source>
        <strain evidence="3">ACAM 48</strain>
    </source>
</reference>
<feature type="domain" description="Gfo/Idh/MocA-like oxidoreductase N-terminal" evidence="1">
    <location>
        <begin position="61"/>
        <end position="149"/>
    </location>
</feature>
<protein>
    <recommendedName>
        <fullName evidence="1">Gfo/Idh/MocA-like oxidoreductase N-terminal domain-containing protein</fullName>
    </recommendedName>
</protein>
<dbReference type="InterPro" id="IPR000683">
    <property type="entry name" value="Gfo/Idh/MocA-like_OxRdtase_N"/>
</dbReference>
<dbReference type="InterPro" id="IPR036291">
    <property type="entry name" value="NAD(P)-bd_dom_sf"/>
</dbReference>
<evidence type="ECO:0000313" key="3">
    <source>
        <dbReference type="Proteomes" id="UP000190235"/>
    </source>
</evidence>
<keyword evidence="3" id="KW-1185">Reference proteome</keyword>
<dbReference type="PANTHER" id="PTHR43377:SF1">
    <property type="entry name" value="BILIVERDIN REDUCTASE A"/>
    <property type="match status" value="1"/>
</dbReference>
<evidence type="ECO:0000259" key="1">
    <source>
        <dbReference type="Pfam" id="PF01408"/>
    </source>
</evidence>
<evidence type="ECO:0000313" key="2">
    <source>
        <dbReference type="EMBL" id="SHM26196.1"/>
    </source>
</evidence>
<dbReference type="GO" id="GO:0000166">
    <property type="term" value="F:nucleotide binding"/>
    <property type="evidence" value="ECO:0007669"/>
    <property type="project" value="InterPro"/>
</dbReference>
<dbReference type="RefSeq" id="WP_079733476.1">
    <property type="nucleotide sequence ID" value="NZ_LT670848.1"/>
</dbReference>
<proteinExistence type="predicted"/>
<gene>
    <name evidence="2" type="ORF">SAMN05878281_0078</name>
</gene>
<sequence length="298" mass="33834">MAKKLKIGVMGMSEGNGHPYSWSAIFNGYNKIPMQDCPFPAIPDYLSQQNFPRDGLSELGTVTHIWTQDITISKHIAAASKIENIVEKPEELIGKVDAVLLARDDAENHFKMALPFIKAGLPVFIDKPLALSVEEAEEILKEQQYENQIFSCSSIRFAEELNLTKLEKEEIGKIVHIEAAIPKKWDTYAIHLIEPIVARIPYRGKLLEVKNMHTDAVANCMVKWENVSAYLKVTGNVPVPVNLKFYGEKGSVEKQFKDSFTCFKKSLHRFVNVIHGKEKNINREETLEIIKILEEGRR</sequence>
<accession>A0A1M7HCP9</accession>
<dbReference type="InterPro" id="IPR051450">
    <property type="entry name" value="Gfo/Idh/MocA_Oxidoreductases"/>
</dbReference>
<name>A0A1M7HCP9_9FLAO</name>
<dbReference type="STRING" id="143223.SAMN05878281_0078"/>
<dbReference type="PANTHER" id="PTHR43377">
    <property type="entry name" value="BILIVERDIN REDUCTASE A"/>
    <property type="match status" value="1"/>
</dbReference>
<dbReference type="Gene3D" id="3.40.50.720">
    <property type="entry name" value="NAD(P)-binding Rossmann-like Domain"/>
    <property type="match status" value="1"/>
</dbReference>
<dbReference type="Proteomes" id="UP000190235">
    <property type="component" value="Chromosome I"/>
</dbReference>
<dbReference type="SUPFAM" id="SSF51735">
    <property type="entry name" value="NAD(P)-binding Rossmann-fold domains"/>
    <property type="match status" value="1"/>
</dbReference>